<dbReference type="AlphaFoldDB" id="A0A4V2UV30"/>
<dbReference type="Pfam" id="PF10109">
    <property type="entry name" value="Phage_TAC_7"/>
    <property type="match status" value="1"/>
</dbReference>
<evidence type="ECO:0000313" key="3">
    <source>
        <dbReference type="Proteomes" id="UP000295536"/>
    </source>
</evidence>
<dbReference type="EMBL" id="SMAH01000020">
    <property type="protein sequence ID" value="TCS94127.1"/>
    <property type="molecule type" value="Genomic_DNA"/>
</dbReference>
<accession>A0A4V2UV30</accession>
<organism evidence="1 3">
    <name type="scientific">Tepidimonas ignava</name>
    <dbReference type="NCBI Taxonomy" id="114249"/>
    <lineage>
        <taxon>Bacteria</taxon>
        <taxon>Pseudomonadati</taxon>
        <taxon>Pseudomonadota</taxon>
        <taxon>Betaproteobacteria</taxon>
        <taxon>Burkholderiales</taxon>
        <taxon>Tepidimonas</taxon>
    </lineage>
</organism>
<evidence type="ECO:0000313" key="1">
    <source>
        <dbReference type="EMBL" id="TCS94127.1"/>
    </source>
</evidence>
<name>A0A4V2UV30_9BURK</name>
<keyword evidence="4" id="KW-1185">Reference proteome</keyword>
<protein>
    <submittedName>
        <fullName evidence="2">Phage tail assembly chaperone protein</fullName>
    </submittedName>
    <submittedName>
        <fullName evidence="1">Tail assembly chaperone E/41/14-like protein</fullName>
    </submittedName>
</protein>
<dbReference type="Proteomes" id="UP000315577">
    <property type="component" value="Unassembled WGS sequence"/>
</dbReference>
<sequence length="96" mass="10905">MDQQPATMAPQTVRVQLSSPIEINGAKVGYITMREPVWDDIIAARRNRTADEAERDVLLFASLTETPPEVIRRLPLRDVKRLQKAFDELSGEDFLP</sequence>
<evidence type="ECO:0000313" key="4">
    <source>
        <dbReference type="Proteomes" id="UP000315577"/>
    </source>
</evidence>
<gene>
    <name evidence="1" type="ORF">EDC36_12049</name>
    <name evidence="2" type="ORF">Tigna_02400</name>
</gene>
<dbReference type="Proteomes" id="UP000295536">
    <property type="component" value="Unassembled WGS sequence"/>
</dbReference>
<reference evidence="1 3" key="1">
    <citation type="submission" date="2019-03" db="EMBL/GenBank/DDBJ databases">
        <title>Genomic Encyclopedia of Type Strains, Phase IV (KMG-IV): sequencing the most valuable type-strain genomes for metagenomic binning, comparative biology and taxonomic classification.</title>
        <authorList>
            <person name="Goeker M."/>
        </authorList>
    </citation>
    <scope>NUCLEOTIDE SEQUENCE [LARGE SCALE GENOMIC DNA]</scope>
    <source>
        <strain evidence="1 3">DSM 12034</strain>
    </source>
</reference>
<dbReference type="InterPro" id="IPR019289">
    <property type="entry name" value="Phage_tail_E/E"/>
</dbReference>
<dbReference type="OrthoDB" id="8549651at2"/>
<evidence type="ECO:0000313" key="2">
    <source>
        <dbReference type="EMBL" id="TSE18953.1"/>
    </source>
</evidence>
<dbReference type="EMBL" id="VJNC01000020">
    <property type="protein sequence ID" value="TSE18953.1"/>
    <property type="molecule type" value="Genomic_DNA"/>
</dbReference>
<reference evidence="2 4" key="2">
    <citation type="submission" date="2019-07" db="EMBL/GenBank/DDBJ databases">
        <title>Tepidimonas ignava SPS-1037 draft genome.</title>
        <authorList>
            <person name="Da Costa M.S."/>
            <person name="Froufe H.J.C."/>
            <person name="Egas C."/>
            <person name="Albuquerque L."/>
        </authorList>
    </citation>
    <scope>NUCLEOTIDE SEQUENCE [LARGE SCALE GENOMIC DNA]</scope>
    <source>
        <strain evidence="2 4">SPS-1037</strain>
    </source>
</reference>
<comment type="caution">
    <text evidence="1">The sequence shown here is derived from an EMBL/GenBank/DDBJ whole genome shotgun (WGS) entry which is preliminary data.</text>
</comment>
<proteinExistence type="predicted"/>